<dbReference type="PANTHER" id="PTHR15728">
    <property type="entry name" value="DEADENYLATION COMPLEX CATALYTIC SUBUNIT PAN2"/>
    <property type="match status" value="1"/>
</dbReference>
<dbReference type="InterPro" id="IPR046450">
    <property type="entry name" value="PA_dom_sf"/>
</dbReference>
<dbReference type="Proteomes" id="UP000034182">
    <property type="component" value="Unassembled WGS sequence"/>
</dbReference>
<proteinExistence type="inferred from homology"/>
<dbReference type="InterPro" id="IPR015943">
    <property type="entry name" value="WD40/YVTN_repeat-like_dom_sf"/>
</dbReference>
<comment type="similarity">
    <text evidence="2">Belongs to the peptidase M28 family.</text>
</comment>
<dbReference type="Gene3D" id="3.50.30.30">
    <property type="match status" value="1"/>
</dbReference>
<evidence type="ECO:0000259" key="4">
    <source>
        <dbReference type="PROSITE" id="PS50235"/>
    </source>
</evidence>
<comment type="caution">
    <text evidence="5">The sequence shown here is derived from an EMBL/GenBank/DDBJ whole genome shotgun (WGS) entry which is preliminary data.</text>
</comment>
<feature type="compositionally biased region" description="Acidic residues" evidence="3">
    <location>
        <begin position="718"/>
        <end position="730"/>
    </location>
</feature>
<dbReference type="Pfam" id="PF13423">
    <property type="entry name" value="UCH_1"/>
    <property type="match status" value="1"/>
</dbReference>
<evidence type="ECO:0000313" key="5">
    <source>
        <dbReference type="EMBL" id="KKY21036.1"/>
    </source>
</evidence>
<dbReference type="InterPro" id="IPR028881">
    <property type="entry name" value="PAN2_UCH_dom"/>
</dbReference>
<dbReference type="SUPFAM" id="SSF54001">
    <property type="entry name" value="Cysteine proteinases"/>
    <property type="match status" value="1"/>
</dbReference>
<dbReference type="EC" id="3.4.-.-" evidence="2"/>
<dbReference type="InterPro" id="IPR007484">
    <property type="entry name" value="Peptidase_M28"/>
</dbReference>
<dbReference type="Pfam" id="PF02225">
    <property type="entry name" value="PA"/>
    <property type="match status" value="1"/>
</dbReference>
<dbReference type="InterPro" id="IPR036397">
    <property type="entry name" value="RNaseH_sf"/>
</dbReference>
<dbReference type="InterPro" id="IPR038765">
    <property type="entry name" value="Papain-like_cys_pep_sf"/>
</dbReference>
<feature type="compositionally biased region" description="Basic and acidic residues" evidence="3">
    <location>
        <begin position="221"/>
        <end position="237"/>
    </location>
</feature>
<dbReference type="InterPro" id="IPR012337">
    <property type="entry name" value="RNaseH-like_sf"/>
</dbReference>
<keyword evidence="2" id="KW-0862">Zinc</keyword>
<dbReference type="SUPFAM" id="SSF53098">
    <property type="entry name" value="Ribonuclease H-like"/>
    <property type="match status" value="1"/>
</dbReference>
<dbReference type="Pfam" id="PF00929">
    <property type="entry name" value="RNase_T"/>
    <property type="match status" value="1"/>
</dbReference>
<gene>
    <name evidence="5" type="ORF">UCDDS831_g04410</name>
</gene>
<dbReference type="PROSITE" id="PS50235">
    <property type="entry name" value="USP_3"/>
    <property type="match status" value="1"/>
</dbReference>
<protein>
    <recommendedName>
        <fullName evidence="2">Peptide hydrolase</fullName>
        <ecNumber evidence="2">3.4.-.-</ecNumber>
    </recommendedName>
</protein>
<organism evidence="5 6">
    <name type="scientific">Diplodia seriata</name>
    <dbReference type="NCBI Taxonomy" id="420778"/>
    <lineage>
        <taxon>Eukaryota</taxon>
        <taxon>Fungi</taxon>
        <taxon>Dikarya</taxon>
        <taxon>Ascomycota</taxon>
        <taxon>Pezizomycotina</taxon>
        <taxon>Dothideomycetes</taxon>
        <taxon>Dothideomycetes incertae sedis</taxon>
        <taxon>Botryosphaeriales</taxon>
        <taxon>Botryosphaeriaceae</taxon>
        <taxon>Diplodia</taxon>
    </lineage>
</organism>
<dbReference type="InterPro" id="IPR028889">
    <property type="entry name" value="USP"/>
</dbReference>
<dbReference type="PANTHER" id="PTHR15728:SF0">
    <property type="entry name" value="PAN2-PAN3 DEADENYLATION COMPLEX CATALYTIC SUBUNIT PAN2"/>
    <property type="match status" value="1"/>
</dbReference>
<feature type="region of interest" description="Disordered" evidence="3">
    <location>
        <begin position="901"/>
        <end position="935"/>
    </location>
</feature>
<evidence type="ECO:0000256" key="1">
    <source>
        <dbReference type="ARBA" id="ARBA00022574"/>
    </source>
</evidence>
<feature type="region of interest" description="Disordered" evidence="3">
    <location>
        <begin position="216"/>
        <end position="237"/>
    </location>
</feature>
<dbReference type="GO" id="GO:0031251">
    <property type="term" value="C:PAN complex"/>
    <property type="evidence" value="ECO:0007669"/>
    <property type="project" value="TreeGrafter"/>
</dbReference>
<dbReference type="SUPFAM" id="SSF53187">
    <property type="entry name" value="Zn-dependent exopeptidases"/>
    <property type="match status" value="1"/>
</dbReference>
<dbReference type="CDD" id="cd06143">
    <property type="entry name" value="PAN2_exo"/>
    <property type="match status" value="1"/>
</dbReference>
<dbReference type="SUPFAM" id="SSF50978">
    <property type="entry name" value="WD40 repeat-like"/>
    <property type="match status" value="1"/>
</dbReference>
<dbReference type="GO" id="GO:0000289">
    <property type="term" value="P:nuclear-transcribed mRNA poly(A) tail shortening"/>
    <property type="evidence" value="ECO:0007669"/>
    <property type="project" value="TreeGrafter"/>
</dbReference>
<dbReference type="Gene3D" id="3.40.630.10">
    <property type="entry name" value="Zn peptidases"/>
    <property type="match status" value="1"/>
</dbReference>
<feature type="domain" description="USP" evidence="4">
    <location>
        <begin position="288"/>
        <end position="617"/>
    </location>
</feature>
<evidence type="ECO:0000256" key="2">
    <source>
        <dbReference type="RuleBase" id="RU361240"/>
    </source>
</evidence>
<accession>A0A0G2EFJ7</accession>
<dbReference type="InterPro" id="IPR036322">
    <property type="entry name" value="WD40_repeat_dom_sf"/>
</dbReference>
<feature type="region of interest" description="Disordered" evidence="3">
    <location>
        <begin position="707"/>
        <end position="731"/>
    </location>
</feature>
<name>A0A0G2EFJ7_9PEZI</name>
<evidence type="ECO:0000313" key="6">
    <source>
        <dbReference type="Proteomes" id="UP000034182"/>
    </source>
</evidence>
<dbReference type="GO" id="GO:0000932">
    <property type="term" value="C:P-body"/>
    <property type="evidence" value="ECO:0007669"/>
    <property type="project" value="TreeGrafter"/>
</dbReference>
<keyword evidence="2" id="KW-0645">Protease</keyword>
<keyword evidence="2" id="KW-0378">Hydrolase</keyword>
<dbReference type="Gene3D" id="3.30.420.10">
    <property type="entry name" value="Ribonuclease H-like superfamily/Ribonuclease H"/>
    <property type="match status" value="1"/>
</dbReference>
<dbReference type="GO" id="GO:0006508">
    <property type="term" value="P:proteolysis"/>
    <property type="evidence" value="ECO:0007669"/>
    <property type="project" value="UniProtKB-KW"/>
</dbReference>
<dbReference type="Gene3D" id="3.90.70.10">
    <property type="entry name" value="Cysteine proteinases"/>
    <property type="match status" value="2"/>
</dbReference>
<dbReference type="InterPro" id="IPR003137">
    <property type="entry name" value="PA_domain"/>
</dbReference>
<dbReference type="GO" id="GO:0004535">
    <property type="term" value="F:poly(A)-specific ribonuclease activity"/>
    <property type="evidence" value="ECO:0007669"/>
    <property type="project" value="TreeGrafter"/>
</dbReference>
<sequence>MPTPATTVAFDTHQDLLWSGNDYGRVSSFFGPELQRYTSYRAHPSGEGAVKQLLFCDKGVLSISVRSVHLASRRGVTQWHLTNEGFKDLRCMSFTSKGVYEVLVAGCQDSMFRIDVEKGTITATLPAENSYTMMKKGGQYICAATTAGMVQIIDPSSFKVVKSWQAHKEWINDMDAKSDFLVTCGFSRRQMNSLILDPFANQVQATRMLEKDNPLKPPKFLSEKARDGNAGKDGERRMSETLEALTDLMLDGSTKKDVPVMYRNVEIKYSKFGVDDFDFKYYNKTEYSGLETHIANSYANPLLQLFRFTPLVRNLALHHAATSCLFENCLLCELGFLIDMLEKACGQNCQATNFLKTFSGLSNAASLGLLEEHSPNSSLTIMIQNLNRFLLDKLTADFRQMAQGVGHLDHAFTTNAVANIRFHELVYPPKNTMKNPMRASRPTFSQILKASVERQDQNRGWCDRCKRYQQLAARKTIQNIPPILMINAAIHSHEAKQLWATPNWLPEKIGIIVNQGQFFCYEGQDLEHHLRRNFYDIQVYELIGVVADINSGENQKSHLVSMINVAPSSRNEEEAAEGGSGKWHLFNDFLVRPVSKEEALRFEPNWKLPSVLTYESVKASHHIDDSWKENLDTSLLYRTWGPAGEMSDNSDFKPLHPSEHPGPGWPVAIDAEFVSLQREEIEISASGQRETIRPSRLGLARVSVLRGGDSSTTSGGDIDSENGDEIDNNSDEGKPFIDDYIAIAEPIVDYLTLFSGISPGDLDRSTSRHALVGLKVAYKKLWLLLNLGCVFVGHGLPKDFRTINIHVPKAQVVDTVDLYFIPARQRKLSLRFLAWVVLEEDIQQDTHDSVEDARTALKLWKHWRDVEAAEGRGVCEEMVRDIYKRGWEVGFKVPGSAGVAGGGAGGGGAATPTRMTPVRPGTGGWKPPPGGTTNKYAMHTPQPRCGYTAFGLPGYAASVDYISSQLAKYNGTSKTWVQDFPALFNRVESITFQVDSTSYYVYGLTYSPSTTPEGITAPLVLGPTGDAGCTAEGYADYDVRDKIVLVERGTCPTGGTLAGRIRPAAAAGASNVIVYNNVASKVTGGTLSAPDPAGFVSSGFINQADGHALRARLLAGEALAARFQQTQTIEEQLTQNVFAETLGGDARNVVMLGAHLDSVQAGAGINDDGSGTALILELFKALSQFRVKNKVRFAWWGAEENGLVGSRAYTAGISTSTSGAADDILLYLNFDMVSRGYYGVFDGDGSAHGLAGAPGSAAIEALFVDHLARQGLNVTPAAFTGGSDYAPFMDTLGKPVGGLHTGTGVDQDPCYHQACDTYDNANPTTLTVNAKAAAHVLATLAINGTDLIPKTPANATASLDRRLFTSESLGGFPWTEVAGERHLGSCGHDV</sequence>
<dbReference type="GO" id="GO:0008233">
    <property type="term" value="F:peptidase activity"/>
    <property type="evidence" value="ECO:0007669"/>
    <property type="project" value="UniProtKB-KW"/>
</dbReference>
<keyword evidence="1" id="KW-0853">WD repeat</keyword>
<dbReference type="GO" id="GO:0003676">
    <property type="term" value="F:nucleic acid binding"/>
    <property type="evidence" value="ECO:0007669"/>
    <property type="project" value="InterPro"/>
</dbReference>
<dbReference type="SMART" id="SM00479">
    <property type="entry name" value="EXOIII"/>
    <property type="match status" value="1"/>
</dbReference>
<dbReference type="Gene3D" id="2.130.10.10">
    <property type="entry name" value="YVTN repeat-like/Quinoprotein amine dehydrogenase"/>
    <property type="match status" value="1"/>
</dbReference>
<feature type="compositionally biased region" description="Low complexity" evidence="3">
    <location>
        <begin position="707"/>
        <end position="717"/>
    </location>
</feature>
<dbReference type="CDD" id="cd04816">
    <property type="entry name" value="PA_SaNapH_like"/>
    <property type="match status" value="1"/>
</dbReference>
<dbReference type="InterPro" id="IPR013520">
    <property type="entry name" value="Ribonucl_H"/>
</dbReference>
<reference evidence="5 6" key="2">
    <citation type="submission" date="2015-05" db="EMBL/GenBank/DDBJ databases">
        <title>Distinctive expansion of gene families associated with plant cell wall degradation and secondary metabolism in the genomes of grapevine trunk pathogens.</title>
        <authorList>
            <person name="Lawrence D.P."/>
            <person name="Travadon R."/>
            <person name="Rolshausen P.E."/>
            <person name="Baumgartner K."/>
        </authorList>
    </citation>
    <scope>NUCLEOTIDE SEQUENCE [LARGE SCALE GENOMIC DNA]</scope>
    <source>
        <strain evidence="5">DS831</strain>
    </source>
</reference>
<dbReference type="Pfam" id="PF04389">
    <property type="entry name" value="Peptidase_M28"/>
    <property type="match status" value="1"/>
</dbReference>
<dbReference type="EMBL" id="LAQI01000088">
    <property type="protein sequence ID" value="KKY21036.1"/>
    <property type="molecule type" value="Genomic_DNA"/>
</dbReference>
<reference evidence="5 6" key="1">
    <citation type="submission" date="2015-03" db="EMBL/GenBank/DDBJ databases">
        <authorList>
            <person name="Morales-Cruz A."/>
            <person name="Amrine K.C."/>
            <person name="Cantu D."/>
        </authorList>
    </citation>
    <scope>NUCLEOTIDE SEQUENCE [LARGE SCALE GENOMIC DNA]</scope>
    <source>
        <strain evidence="5">DS831</strain>
    </source>
</reference>
<dbReference type="InterPro" id="IPR050785">
    <property type="entry name" value="PAN2-PAN3_catalytic_subunit"/>
</dbReference>
<dbReference type="GO" id="GO:0046872">
    <property type="term" value="F:metal ion binding"/>
    <property type="evidence" value="ECO:0007669"/>
    <property type="project" value="UniProtKB-KW"/>
</dbReference>
<evidence type="ECO:0000256" key="3">
    <source>
        <dbReference type="SAM" id="MobiDB-lite"/>
    </source>
</evidence>
<dbReference type="SUPFAM" id="SSF52025">
    <property type="entry name" value="PA domain"/>
    <property type="match status" value="1"/>
</dbReference>
<keyword evidence="2" id="KW-0479">Metal-binding</keyword>
<dbReference type="Pfam" id="PF20770">
    <property type="entry name" value="PAN2_N"/>
    <property type="match status" value="1"/>
</dbReference>
<dbReference type="InterPro" id="IPR048841">
    <property type="entry name" value="PAN2_N"/>
</dbReference>